<reference evidence="3" key="1">
    <citation type="journal article" date="2020" name="G3 (Bethesda)">
        <title>High-Quality Assemblies for Three Invasive Social Wasps from the &lt;i&gt;Vespula&lt;/i&gt; Genus.</title>
        <authorList>
            <person name="Harrop T.W.R."/>
            <person name="Guhlin J."/>
            <person name="McLaughlin G.M."/>
            <person name="Permina E."/>
            <person name="Stockwell P."/>
            <person name="Gilligan J."/>
            <person name="Le Lec M.F."/>
            <person name="Gruber M.A.M."/>
            <person name="Quinn O."/>
            <person name="Lovegrove M."/>
            <person name="Duncan E.J."/>
            <person name="Remnant E.J."/>
            <person name="Van Eeckhoven J."/>
            <person name="Graham B."/>
            <person name="Knapp R.A."/>
            <person name="Langford K.W."/>
            <person name="Kronenberg Z."/>
            <person name="Press M.O."/>
            <person name="Eacker S.M."/>
            <person name="Wilson-Rankin E.E."/>
            <person name="Purcell J."/>
            <person name="Lester P.J."/>
            <person name="Dearden P.K."/>
        </authorList>
    </citation>
    <scope>NUCLEOTIDE SEQUENCE</scope>
    <source>
        <strain evidence="3">Marl-1</strain>
    </source>
</reference>
<keyword evidence="4" id="KW-1185">Reference proteome</keyword>
<proteinExistence type="predicted"/>
<protein>
    <submittedName>
        <fullName evidence="3">Uncharacterized protein</fullName>
    </submittedName>
</protein>
<name>A0A834JQI1_VESVU</name>
<dbReference type="InterPro" id="IPR031720">
    <property type="entry name" value="DUF4728"/>
</dbReference>
<feature type="transmembrane region" description="Helical" evidence="2">
    <location>
        <begin position="70"/>
        <end position="91"/>
    </location>
</feature>
<dbReference type="PANTHER" id="PTHR36694:SF11">
    <property type="entry name" value="LP21121P-RELATED"/>
    <property type="match status" value="1"/>
</dbReference>
<gene>
    <name evidence="3" type="ORF">HZH66_008781</name>
</gene>
<evidence type="ECO:0000313" key="4">
    <source>
        <dbReference type="Proteomes" id="UP000614350"/>
    </source>
</evidence>
<accession>A0A834JQI1</accession>
<organism evidence="3 4">
    <name type="scientific">Vespula vulgaris</name>
    <name type="common">Yellow jacket</name>
    <name type="synonym">Wasp</name>
    <dbReference type="NCBI Taxonomy" id="7454"/>
    <lineage>
        <taxon>Eukaryota</taxon>
        <taxon>Metazoa</taxon>
        <taxon>Ecdysozoa</taxon>
        <taxon>Arthropoda</taxon>
        <taxon>Hexapoda</taxon>
        <taxon>Insecta</taxon>
        <taxon>Pterygota</taxon>
        <taxon>Neoptera</taxon>
        <taxon>Endopterygota</taxon>
        <taxon>Hymenoptera</taxon>
        <taxon>Apocrita</taxon>
        <taxon>Aculeata</taxon>
        <taxon>Vespoidea</taxon>
        <taxon>Vespidae</taxon>
        <taxon>Vespinae</taxon>
        <taxon>Vespula</taxon>
    </lineage>
</organism>
<keyword evidence="2" id="KW-0812">Transmembrane</keyword>
<evidence type="ECO:0000256" key="1">
    <source>
        <dbReference type="SAM" id="MobiDB-lite"/>
    </source>
</evidence>
<dbReference type="PANTHER" id="PTHR36694">
    <property type="entry name" value="PASIFLORA 1, ISOFORM A-RELATED"/>
    <property type="match status" value="1"/>
</dbReference>
<dbReference type="Proteomes" id="UP000614350">
    <property type="component" value="Unassembled WGS sequence"/>
</dbReference>
<evidence type="ECO:0000256" key="2">
    <source>
        <dbReference type="SAM" id="Phobius"/>
    </source>
</evidence>
<feature type="region of interest" description="Disordered" evidence="1">
    <location>
        <begin position="205"/>
        <end position="270"/>
    </location>
</feature>
<keyword evidence="2" id="KW-1133">Transmembrane helix</keyword>
<evidence type="ECO:0000313" key="3">
    <source>
        <dbReference type="EMBL" id="KAF7392948.1"/>
    </source>
</evidence>
<dbReference type="AlphaFoldDB" id="A0A834JQI1"/>
<sequence length="299" mass="33119">MQSCCCWQSVRRGSYACAIYTGIYFIILIITTGTILQAESEYLSGNRSLPESSSFLESDTISPTTVRFNITLLICSCSGVICCTLLVYGLLKDKRIFLLPWIVNVITCSMVDIAHALYLIIVTTNFNPITAMLYTLNFFLLCLNVYSVLCVISQYQEYLAGRGTAADDTDYRVSILRVSRRKGQRDKGRKVPAVRYVVQPTTTATSCLSSRRAPTNNETKETPTPTQSPTAARNVLSCPEKSPTVGRTHKKHVQFPDTPTPTSSSTPTAIPMSLEKSEIPLTDSNTKYTMDIGISFETH</sequence>
<feature type="transmembrane region" description="Helical" evidence="2">
    <location>
        <begin position="98"/>
        <end position="121"/>
    </location>
</feature>
<feature type="compositionally biased region" description="Low complexity" evidence="1">
    <location>
        <begin position="214"/>
        <end position="225"/>
    </location>
</feature>
<feature type="transmembrane region" description="Helical" evidence="2">
    <location>
        <begin position="17"/>
        <end position="38"/>
    </location>
</feature>
<dbReference type="Pfam" id="PF15860">
    <property type="entry name" value="DUF4728"/>
    <property type="match status" value="1"/>
</dbReference>
<comment type="caution">
    <text evidence="3">The sequence shown here is derived from an EMBL/GenBank/DDBJ whole genome shotgun (WGS) entry which is preliminary data.</text>
</comment>
<dbReference type="EMBL" id="JACSEA010000009">
    <property type="protein sequence ID" value="KAF7392948.1"/>
    <property type="molecule type" value="Genomic_DNA"/>
</dbReference>
<feature type="transmembrane region" description="Helical" evidence="2">
    <location>
        <begin position="133"/>
        <end position="152"/>
    </location>
</feature>
<keyword evidence="2" id="KW-0472">Membrane</keyword>